<keyword evidence="5" id="KW-1185">Reference proteome</keyword>
<dbReference type="PROSITE" id="PS50206">
    <property type="entry name" value="RHODANESE_3"/>
    <property type="match status" value="1"/>
</dbReference>
<dbReference type="Gene3D" id="3.40.250.10">
    <property type="entry name" value="Rhodanese-like domain"/>
    <property type="match status" value="1"/>
</dbReference>
<keyword evidence="1" id="KW-0732">Signal</keyword>
<dbReference type="EMBL" id="QFFJ01000001">
    <property type="protein sequence ID" value="RBL92577.1"/>
    <property type="molecule type" value="Genomic_DNA"/>
</dbReference>
<proteinExistence type="predicted"/>
<dbReference type="CDD" id="cd00158">
    <property type="entry name" value="RHOD"/>
    <property type="match status" value="1"/>
</dbReference>
<feature type="chain" id="PRO_5016578153" description="Thioredoxin" evidence="1">
    <location>
        <begin position="20"/>
        <end position="229"/>
    </location>
</feature>
<gene>
    <name evidence="4" type="ORF">DF182_08335</name>
</gene>
<dbReference type="Proteomes" id="UP000253410">
    <property type="component" value="Unassembled WGS sequence"/>
</dbReference>
<evidence type="ECO:0008006" key="6">
    <source>
        <dbReference type="Google" id="ProtNLM"/>
    </source>
</evidence>
<evidence type="ECO:0000313" key="5">
    <source>
        <dbReference type="Proteomes" id="UP000253410"/>
    </source>
</evidence>
<protein>
    <recommendedName>
        <fullName evidence="6">Thioredoxin</fullName>
    </recommendedName>
</protein>
<evidence type="ECO:0000259" key="2">
    <source>
        <dbReference type="PROSITE" id="PS50206"/>
    </source>
</evidence>
<dbReference type="AlphaFoldDB" id="A0A365Y1U3"/>
<dbReference type="InterPro" id="IPR001763">
    <property type="entry name" value="Rhodanese-like_dom"/>
</dbReference>
<dbReference type="InterPro" id="IPR036873">
    <property type="entry name" value="Rhodanese-like_dom_sf"/>
</dbReference>
<evidence type="ECO:0000259" key="3">
    <source>
        <dbReference type="PROSITE" id="PS51352"/>
    </source>
</evidence>
<dbReference type="SUPFAM" id="SSF52833">
    <property type="entry name" value="Thioredoxin-like"/>
    <property type="match status" value="1"/>
</dbReference>
<dbReference type="PANTHER" id="PTHR45431">
    <property type="entry name" value="RHODANESE-LIKE DOMAIN-CONTAINING PROTEIN 15, CHLOROPLASTIC"/>
    <property type="match status" value="1"/>
</dbReference>
<feature type="domain" description="Thioredoxin" evidence="3">
    <location>
        <begin position="110"/>
        <end position="229"/>
    </location>
</feature>
<dbReference type="SMART" id="SM00450">
    <property type="entry name" value="RHOD"/>
    <property type="match status" value="1"/>
</dbReference>
<feature type="domain" description="Rhodanese" evidence="2">
    <location>
        <begin position="35"/>
        <end position="126"/>
    </location>
</feature>
<dbReference type="Gene3D" id="3.40.30.10">
    <property type="entry name" value="Glutaredoxin"/>
    <property type="match status" value="1"/>
</dbReference>
<dbReference type="OrthoDB" id="9808735at2"/>
<reference evidence="4 5" key="1">
    <citation type="submission" date="2018-05" db="EMBL/GenBank/DDBJ databases">
        <title>Chitinophaga sp. K3CV102501T nov., isolated from isolated from a monsoon evergreen broad-leaved forest soil.</title>
        <authorList>
            <person name="Lv Y."/>
        </authorList>
    </citation>
    <scope>NUCLEOTIDE SEQUENCE [LARGE SCALE GENOMIC DNA]</scope>
    <source>
        <strain evidence="4 5">GDMCC 1.1325</strain>
    </source>
</reference>
<organism evidence="4 5">
    <name type="scientific">Chitinophaga flava</name>
    <dbReference type="NCBI Taxonomy" id="2259036"/>
    <lineage>
        <taxon>Bacteria</taxon>
        <taxon>Pseudomonadati</taxon>
        <taxon>Bacteroidota</taxon>
        <taxon>Chitinophagia</taxon>
        <taxon>Chitinophagales</taxon>
        <taxon>Chitinophagaceae</taxon>
        <taxon>Chitinophaga</taxon>
    </lineage>
</organism>
<dbReference type="Pfam" id="PF00581">
    <property type="entry name" value="Rhodanese"/>
    <property type="match status" value="1"/>
</dbReference>
<dbReference type="SUPFAM" id="SSF52821">
    <property type="entry name" value="Rhodanese/Cell cycle control phosphatase"/>
    <property type="match status" value="1"/>
</dbReference>
<feature type="signal peptide" evidence="1">
    <location>
        <begin position="1"/>
        <end position="19"/>
    </location>
</feature>
<dbReference type="CDD" id="cd02947">
    <property type="entry name" value="TRX_family"/>
    <property type="match status" value="1"/>
</dbReference>
<dbReference type="RefSeq" id="WP_113615179.1">
    <property type="nucleotide sequence ID" value="NZ_QFFJ01000001.1"/>
</dbReference>
<evidence type="ECO:0000256" key="1">
    <source>
        <dbReference type="SAM" id="SignalP"/>
    </source>
</evidence>
<name>A0A365Y1U3_9BACT</name>
<dbReference type="PROSITE" id="PS51352">
    <property type="entry name" value="THIOREDOXIN_2"/>
    <property type="match status" value="1"/>
</dbReference>
<accession>A0A365Y1U3</accession>
<dbReference type="InterPro" id="IPR052367">
    <property type="entry name" value="Thiosulfate_ST/Rhodanese-like"/>
</dbReference>
<comment type="caution">
    <text evidence="4">The sequence shown here is derived from an EMBL/GenBank/DDBJ whole genome shotgun (WGS) entry which is preliminary data.</text>
</comment>
<dbReference type="InterPro" id="IPR036249">
    <property type="entry name" value="Thioredoxin-like_sf"/>
</dbReference>
<sequence>MYRFLVTAVLLCTGSVLQAQQSNIEDAAAFSKDIHQPGVQVFDVRTAAEYNTGHLPNALQADYNNKAEFSERVKYLDKQKPVYVYCLAGGRSSKAAQWMRENGFNKVVELENGVNAWKLAGLPLEGVSEKKAQMTVDTYNKGIAKGIVLTDVGAAWCPPCRQMEPTLVKFLQKNKNVTFVKVDGGNDIDVMKAIDAKGLPTLILYKNGKEVWRKQGVSTMEELNAALKL</sequence>
<dbReference type="InterPro" id="IPR013766">
    <property type="entry name" value="Thioredoxin_domain"/>
</dbReference>
<dbReference type="Pfam" id="PF00085">
    <property type="entry name" value="Thioredoxin"/>
    <property type="match status" value="1"/>
</dbReference>
<evidence type="ECO:0000313" key="4">
    <source>
        <dbReference type="EMBL" id="RBL92577.1"/>
    </source>
</evidence>
<dbReference type="PANTHER" id="PTHR45431:SF3">
    <property type="entry name" value="RHODANESE-LIKE DOMAIN-CONTAINING PROTEIN 15, CHLOROPLASTIC"/>
    <property type="match status" value="1"/>
</dbReference>